<dbReference type="RefSeq" id="WP_013705275.1">
    <property type="nucleotide sequence ID" value="NC_015388.1"/>
</dbReference>
<dbReference type="NCBIfam" id="TIGR02605">
    <property type="entry name" value="CxxC_CxxC_SSSS"/>
    <property type="match status" value="1"/>
</dbReference>
<evidence type="ECO:0000313" key="2">
    <source>
        <dbReference type="EMBL" id="AEB08162.1"/>
    </source>
</evidence>
<organism evidence="2 3">
    <name type="scientific">Desulfobacca acetoxidans (strain ATCC 700848 / DSM 11109 / ASRB2)</name>
    <dbReference type="NCBI Taxonomy" id="880072"/>
    <lineage>
        <taxon>Bacteria</taxon>
        <taxon>Pseudomonadati</taxon>
        <taxon>Thermodesulfobacteriota</taxon>
        <taxon>Desulfobaccia</taxon>
        <taxon>Desulfobaccales</taxon>
        <taxon>Desulfobaccaceae</taxon>
        <taxon>Desulfobacca</taxon>
    </lineage>
</organism>
<dbReference type="HOGENOM" id="CLU_2878471_0_0_7"/>
<gene>
    <name evidence="2" type="ordered locus">Desac_0270</name>
</gene>
<reference evidence="3" key="2">
    <citation type="submission" date="2011-03" db="EMBL/GenBank/DDBJ databases">
        <title>The complete genome of Desulfobacca acetoxidans DSM 11109.</title>
        <authorList>
            <consortium name="US DOE Joint Genome Institute (JGI-PGF)"/>
            <person name="Lucas S."/>
            <person name="Copeland A."/>
            <person name="Lapidus A."/>
            <person name="Bruce D."/>
            <person name="Goodwin L."/>
            <person name="Pitluck S."/>
            <person name="Peters L."/>
            <person name="Kyrpides N."/>
            <person name="Mavromatis K."/>
            <person name="Ivanova N."/>
            <person name="Ovchinnikova G."/>
            <person name="Teshima H."/>
            <person name="Detter J.C."/>
            <person name="Han C."/>
            <person name="Land M."/>
            <person name="Hauser L."/>
            <person name="Markowitz V."/>
            <person name="Cheng J.-F."/>
            <person name="Hugenholtz P."/>
            <person name="Woyke T."/>
            <person name="Wu D."/>
            <person name="Spring S."/>
            <person name="Schueler E."/>
            <person name="Brambilla E."/>
            <person name="Klenk H.-P."/>
            <person name="Eisen J.A."/>
        </authorList>
    </citation>
    <scope>NUCLEOTIDE SEQUENCE [LARGE SCALE GENOMIC DNA]</scope>
    <source>
        <strain evidence="3">ATCC 700848 / DSM 11109 / ASRB2</strain>
    </source>
</reference>
<keyword evidence="3" id="KW-1185">Reference proteome</keyword>
<dbReference type="KEGG" id="dao:Desac_0270"/>
<feature type="domain" description="Putative regulatory protein FmdB zinc ribbon" evidence="1">
    <location>
        <begin position="1"/>
        <end position="37"/>
    </location>
</feature>
<dbReference type="InterPro" id="IPR013429">
    <property type="entry name" value="Regulatory_FmdB_Zinc_ribbon"/>
</dbReference>
<evidence type="ECO:0000313" key="3">
    <source>
        <dbReference type="Proteomes" id="UP000000483"/>
    </source>
</evidence>
<reference evidence="2 3" key="1">
    <citation type="journal article" date="2011" name="Stand. Genomic Sci.">
        <title>Complete genome sequence of the acetate-degrading sulfate reducer Desulfobacca acetoxidans type strain (ASRB2).</title>
        <authorList>
            <person name="Goker M."/>
            <person name="Teshima H."/>
            <person name="Lapidus A."/>
            <person name="Nolan M."/>
            <person name="Lucas S."/>
            <person name="Hammon N."/>
            <person name="Deshpande S."/>
            <person name="Cheng J.F."/>
            <person name="Tapia R."/>
            <person name="Han C."/>
            <person name="Goodwin L."/>
            <person name="Pitluck S."/>
            <person name="Huntemann M."/>
            <person name="Liolios K."/>
            <person name="Ivanova N."/>
            <person name="Pagani I."/>
            <person name="Mavromatis K."/>
            <person name="Ovchinikova G."/>
            <person name="Pati A."/>
            <person name="Chen A."/>
            <person name="Palaniappan K."/>
            <person name="Land M."/>
            <person name="Hauser L."/>
            <person name="Brambilla E.M."/>
            <person name="Rohde M."/>
            <person name="Spring S."/>
            <person name="Detter J.C."/>
            <person name="Woyke T."/>
            <person name="Bristow J."/>
            <person name="Eisen J.A."/>
            <person name="Markowitz V."/>
            <person name="Hugenholtz P."/>
            <person name="Kyrpides N.C."/>
            <person name="Klenk H.P."/>
        </authorList>
    </citation>
    <scope>NUCLEOTIDE SEQUENCE [LARGE SCALE GENOMIC DNA]</scope>
    <source>
        <strain evidence="3">ATCC 700848 / DSM 11109 / ASRB2</strain>
    </source>
</reference>
<evidence type="ECO:0000259" key="1">
    <source>
        <dbReference type="SMART" id="SM00834"/>
    </source>
</evidence>
<dbReference type="AlphaFoldDB" id="F2NEH2"/>
<accession>F2NEH2</accession>
<name>F2NEH2_DESAR</name>
<proteinExistence type="predicted"/>
<sequence length="63" mass="7244">MPAYEYKCIHCGKEEVRIGGLDDDTALCIECGNLMLRLNEDIFWPYFEKECEAAPISEKKRTG</sequence>
<dbReference type="OrthoDB" id="9813321at2"/>
<dbReference type="Proteomes" id="UP000000483">
    <property type="component" value="Chromosome"/>
</dbReference>
<dbReference type="SMART" id="SM00834">
    <property type="entry name" value="CxxC_CXXC_SSSS"/>
    <property type="match status" value="1"/>
</dbReference>
<protein>
    <submittedName>
        <fullName evidence="2">Putative regulatory protein FmdB</fullName>
    </submittedName>
</protein>
<dbReference type="EMBL" id="CP002629">
    <property type="protein sequence ID" value="AEB08162.1"/>
    <property type="molecule type" value="Genomic_DNA"/>
</dbReference>